<feature type="transmembrane region" description="Helical" evidence="9">
    <location>
        <begin position="477"/>
        <end position="496"/>
    </location>
</feature>
<keyword evidence="7 9" id="KW-1133">Transmembrane helix</keyword>
<dbReference type="RefSeq" id="WP_087080207.1">
    <property type="nucleotide sequence ID" value="NZ_CP020809.1"/>
</dbReference>
<dbReference type="PIRSF" id="PIRSF006060">
    <property type="entry name" value="AA_transporter"/>
    <property type="match status" value="1"/>
</dbReference>
<feature type="transmembrane region" description="Helical" evidence="9">
    <location>
        <begin position="300"/>
        <end position="322"/>
    </location>
</feature>
<dbReference type="Pfam" id="PF13520">
    <property type="entry name" value="AA_permease_2"/>
    <property type="match status" value="1"/>
</dbReference>
<evidence type="ECO:0000313" key="11">
    <source>
        <dbReference type="Proteomes" id="UP000195331"/>
    </source>
</evidence>
<evidence type="ECO:0000256" key="4">
    <source>
        <dbReference type="ARBA" id="ARBA00022448"/>
    </source>
</evidence>
<evidence type="ECO:0000256" key="5">
    <source>
        <dbReference type="ARBA" id="ARBA00022475"/>
    </source>
</evidence>
<comment type="function">
    <text evidence="1">Probable amino-acid or metabolite transport protein.</text>
</comment>
<dbReference type="Gene3D" id="1.20.1740.10">
    <property type="entry name" value="Amino acid/polyamine transporter I"/>
    <property type="match status" value="1"/>
</dbReference>
<feature type="transmembrane region" description="Helical" evidence="9">
    <location>
        <begin position="25"/>
        <end position="45"/>
    </location>
</feature>
<dbReference type="KEGG" id="mdx:BTO20_32715"/>
<evidence type="ECO:0000256" key="3">
    <source>
        <dbReference type="ARBA" id="ARBA00009523"/>
    </source>
</evidence>
<evidence type="ECO:0000256" key="1">
    <source>
        <dbReference type="ARBA" id="ARBA00002249"/>
    </source>
</evidence>
<evidence type="ECO:0000313" key="10">
    <source>
        <dbReference type="EMBL" id="ART72695.1"/>
    </source>
</evidence>
<name>A0A1Y0CCL0_9MYCO</name>
<proteinExistence type="inferred from homology"/>
<comment type="subcellular location">
    <subcellularLocation>
        <location evidence="2">Cell membrane</location>
        <topology evidence="2">Multi-pass membrane protein</topology>
    </subcellularLocation>
</comment>
<evidence type="ECO:0000256" key="9">
    <source>
        <dbReference type="SAM" id="Phobius"/>
    </source>
</evidence>
<dbReference type="PANTHER" id="PTHR42770">
    <property type="entry name" value="AMINO ACID TRANSPORTER-RELATED"/>
    <property type="match status" value="1"/>
</dbReference>
<sequence length="516" mass="54744">MTQQIIEEPEIERPRARLRQGLRRFDVFFLLLCSLVGLDTIGALAASGPEAFAWLLVFSVVFFVPYGLIVSELSSTFPLEGGQYTWVRMAFGRGVASVAQFVYWLSNPVWVGGALAVVALATFQTFIHPLPGAWTYVFGLAFVWAGVLAVSVSLKAGRWVPIAGAVARIVLLGFFFVSTVIYGVIHGIQPLTASDFSPSYLGFLALAPLIVFTFVGFEVSSAAAEEMEAPQRTIPLGVMRSGLAAFLMVAAPVVAILVVLPRDQVSHLSGFLDAAKLVFTIYGGHVGPDGTVELTGAGEVIGVVCAAGVIIALFTSGVSWAIGESRAQATACSDGSGPAWLGQISERFGTPVRINVLAGILATVVMIAALNFTSGDIGKYFSVGLNLAISMTMVAYLVMFPALMVLDRKYPDANRPFRIPGGTVGRYLCSAAATLVVIFTLIQLLYPGAGLGLFGSPGTPDDALPAGFAGDRLDYELGQLIPMALFIATGIAFYLIGQRELRRERNAVLALDDPLG</sequence>
<organism evidence="10 11">
    <name type="scientific">Mycobacterium dioxanotrophicus</name>
    <dbReference type="NCBI Taxonomy" id="482462"/>
    <lineage>
        <taxon>Bacteria</taxon>
        <taxon>Bacillati</taxon>
        <taxon>Actinomycetota</taxon>
        <taxon>Actinomycetes</taxon>
        <taxon>Mycobacteriales</taxon>
        <taxon>Mycobacteriaceae</taxon>
        <taxon>Mycobacterium</taxon>
    </lineage>
</organism>
<feature type="transmembrane region" description="Helical" evidence="9">
    <location>
        <begin position="101"/>
        <end position="127"/>
    </location>
</feature>
<evidence type="ECO:0000256" key="6">
    <source>
        <dbReference type="ARBA" id="ARBA00022692"/>
    </source>
</evidence>
<dbReference type="PANTHER" id="PTHR42770:SF15">
    <property type="entry name" value="GLUTAMATE_GAMMA-AMINOBUTYRATE ANTIPORTER-RELATED"/>
    <property type="match status" value="1"/>
</dbReference>
<evidence type="ECO:0000256" key="2">
    <source>
        <dbReference type="ARBA" id="ARBA00004651"/>
    </source>
</evidence>
<feature type="transmembrane region" description="Helical" evidence="9">
    <location>
        <begin position="241"/>
        <end position="260"/>
    </location>
</feature>
<dbReference type="GO" id="GO:0005886">
    <property type="term" value="C:plasma membrane"/>
    <property type="evidence" value="ECO:0007669"/>
    <property type="project" value="UniProtKB-SubCell"/>
</dbReference>
<feature type="transmembrane region" description="Helical" evidence="9">
    <location>
        <begin position="385"/>
        <end position="406"/>
    </location>
</feature>
<feature type="transmembrane region" description="Helical" evidence="9">
    <location>
        <begin position="51"/>
        <end position="69"/>
    </location>
</feature>
<protein>
    <submittedName>
        <fullName evidence="10">Amino acid permease</fullName>
    </submittedName>
</protein>
<keyword evidence="8 9" id="KW-0472">Membrane</keyword>
<evidence type="ECO:0000256" key="8">
    <source>
        <dbReference type="ARBA" id="ARBA00023136"/>
    </source>
</evidence>
<dbReference type="GO" id="GO:0022857">
    <property type="term" value="F:transmembrane transporter activity"/>
    <property type="evidence" value="ECO:0007669"/>
    <property type="project" value="InterPro"/>
</dbReference>
<keyword evidence="4" id="KW-0813">Transport</keyword>
<feature type="transmembrane region" description="Helical" evidence="9">
    <location>
        <begin position="166"/>
        <end position="188"/>
    </location>
</feature>
<feature type="transmembrane region" description="Helical" evidence="9">
    <location>
        <begin position="354"/>
        <end position="373"/>
    </location>
</feature>
<dbReference type="OrthoDB" id="3170677at2"/>
<dbReference type="AlphaFoldDB" id="A0A1Y0CCL0"/>
<keyword evidence="6 9" id="KW-0812">Transmembrane</keyword>
<keyword evidence="5" id="KW-1003">Cell membrane</keyword>
<dbReference type="Proteomes" id="UP000195331">
    <property type="component" value="Chromosome"/>
</dbReference>
<reference evidence="10 11" key="1">
    <citation type="submission" date="2017-04" db="EMBL/GenBank/DDBJ databases">
        <title>Whole Genome Sequence of 1,4-Dioxane Degrading Bacterium Mycobacterium dioxanotrophicus PH-06.</title>
        <authorList>
            <person name="He Y."/>
        </authorList>
    </citation>
    <scope>NUCLEOTIDE SEQUENCE [LARGE SCALE GENOMIC DNA]</scope>
    <source>
        <strain evidence="10 11">PH-06</strain>
    </source>
</reference>
<dbReference type="InterPro" id="IPR050367">
    <property type="entry name" value="APC_superfamily"/>
</dbReference>
<keyword evidence="11" id="KW-1185">Reference proteome</keyword>
<gene>
    <name evidence="10" type="ORF">BTO20_32715</name>
</gene>
<dbReference type="InterPro" id="IPR002293">
    <property type="entry name" value="AA/rel_permease1"/>
</dbReference>
<evidence type="ECO:0000256" key="7">
    <source>
        <dbReference type="ARBA" id="ARBA00022989"/>
    </source>
</evidence>
<feature type="transmembrane region" description="Helical" evidence="9">
    <location>
        <begin position="427"/>
        <end position="446"/>
    </location>
</feature>
<feature type="transmembrane region" description="Helical" evidence="9">
    <location>
        <begin position="133"/>
        <end position="154"/>
    </location>
</feature>
<dbReference type="EMBL" id="CP020809">
    <property type="protein sequence ID" value="ART72695.1"/>
    <property type="molecule type" value="Genomic_DNA"/>
</dbReference>
<comment type="similarity">
    <text evidence="3">Belongs to the amino acid-polyamine-organocation (APC) superfamily.</text>
</comment>
<accession>A0A1Y0CCL0</accession>
<feature type="transmembrane region" description="Helical" evidence="9">
    <location>
        <begin position="200"/>
        <end position="220"/>
    </location>
</feature>